<evidence type="ECO:0000256" key="1">
    <source>
        <dbReference type="SAM" id="SignalP"/>
    </source>
</evidence>
<feature type="signal peptide" evidence="1">
    <location>
        <begin position="1"/>
        <end position="25"/>
    </location>
</feature>
<dbReference type="RefSeq" id="WP_264139999.1">
    <property type="nucleotide sequence ID" value="NZ_JAOYOD010000001.1"/>
</dbReference>
<keyword evidence="3" id="KW-1185">Reference proteome</keyword>
<keyword evidence="2" id="KW-0456">Lyase</keyword>
<accession>A0ABT3CZS8</accession>
<dbReference type="EC" id="4.2.2.2" evidence="2"/>
<sequence length="368" mass="42231">MTKYFFPQALIVLVSALFSLYKVNAQDTPMTWRQALRQEADWYGSPEALRIADQVLIYQHPNGGWAKNVDMAAPLDAAQIKAIKQEQSNPDSDLSETTIDNGATHTEMRFLARVYERTGEKKYKKAFLKGLDYLLEAQYDNGGWPQFYPLKKGYYENITFNDGAMMGVMWQLRQVVDGAYDFVDPTRIKRAKEAIDKGLEVILKMQVKVNAELTVWCAQHDPVTLAPAKARAYEHISLSGSESVGILKYLMSIDNPSPEVIAAVKGAVAWFEKVKLTDVRIIRKEDDTLPRGFDKLVAFDPMNAEPLWARFYEIGTNYPIFSDRRSIVLYSLSEISYERRVGYRWFGSWPQQTLVEDYPKWCEKWGVQ</sequence>
<dbReference type="Gene3D" id="1.50.10.20">
    <property type="match status" value="1"/>
</dbReference>
<gene>
    <name evidence="2" type="primary">pelA</name>
    <name evidence="2" type="ORF">N7U62_20595</name>
</gene>
<reference evidence="2 3" key="1">
    <citation type="submission" date="2022-10" db="EMBL/GenBank/DDBJ databases">
        <title>Comparative genomics and taxonomic characterization of three novel marine species of genus Reichenbachiella exhibiting antioxidant and polysaccharide degradation activities.</title>
        <authorList>
            <person name="Muhammad N."/>
            <person name="Lee Y.-J."/>
            <person name="Ko J."/>
            <person name="Kim S.-G."/>
        </authorList>
    </citation>
    <scope>NUCLEOTIDE SEQUENCE [LARGE SCALE GENOMIC DNA]</scope>
    <source>
        <strain evidence="2 3">ABR2-5</strain>
    </source>
</reference>
<protein>
    <submittedName>
        <fullName evidence="2">Pectate lyase</fullName>
        <ecNumber evidence="2">4.2.2.2</ecNumber>
    </submittedName>
</protein>
<dbReference type="Proteomes" id="UP001300692">
    <property type="component" value="Unassembled WGS sequence"/>
</dbReference>
<name>A0ABT3CZS8_9BACT</name>
<organism evidence="2 3">
    <name type="scientific">Reichenbachiella ulvae</name>
    <dbReference type="NCBI Taxonomy" id="2980104"/>
    <lineage>
        <taxon>Bacteria</taxon>
        <taxon>Pseudomonadati</taxon>
        <taxon>Bacteroidota</taxon>
        <taxon>Cytophagia</taxon>
        <taxon>Cytophagales</taxon>
        <taxon>Reichenbachiellaceae</taxon>
        <taxon>Reichenbachiella</taxon>
    </lineage>
</organism>
<dbReference type="SUPFAM" id="SSF81853">
    <property type="entry name" value="Family 10 polysaccharide lyase"/>
    <property type="match status" value="1"/>
</dbReference>
<dbReference type="InterPro" id="IPR012669">
    <property type="entry name" value="Pectate_lyase"/>
</dbReference>
<keyword evidence="1" id="KW-0732">Signal</keyword>
<evidence type="ECO:0000313" key="2">
    <source>
        <dbReference type="EMBL" id="MCV9389084.1"/>
    </source>
</evidence>
<dbReference type="NCBIfam" id="TIGR02474">
    <property type="entry name" value="pec_lyase"/>
    <property type="match status" value="1"/>
</dbReference>
<comment type="caution">
    <text evidence="2">The sequence shown here is derived from an EMBL/GenBank/DDBJ whole genome shotgun (WGS) entry which is preliminary data.</text>
</comment>
<dbReference type="EMBL" id="JAOYOD010000001">
    <property type="protein sequence ID" value="MCV9389084.1"/>
    <property type="molecule type" value="Genomic_DNA"/>
</dbReference>
<feature type="chain" id="PRO_5045406485" evidence="1">
    <location>
        <begin position="26"/>
        <end position="368"/>
    </location>
</feature>
<dbReference type="Pfam" id="PF09492">
    <property type="entry name" value="Pec_lyase"/>
    <property type="match status" value="1"/>
</dbReference>
<evidence type="ECO:0000313" key="3">
    <source>
        <dbReference type="Proteomes" id="UP001300692"/>
    </source>
</evidence>
<proteinExistence type="predicted"/>
<dbReference type="GO" id="GO:0030570">
    <property type="term" value="F:pectate lyase activity"/>
    <property type="evidence" value="ECO:0007669"/>
    <property type="project" value="UniProtKB-EC"/>
</dbReference>